<name>A0A6A7AL27_9PLEO</name>
<dbReference type="AlphaFoldDB" id="A0A6A7AL27"/>
<keyword evidence="2" id="KW-1185">Reference proteome</keyword>
<accession>A0A6A7AL27</accession>
<sequence length="175" mass="19919">MATFEDEYSVDEYSLSGMCPRRSWYKHNVDASGHATTLVVINLRDICANHTPTVLTCTFETRPKSTSIHNLDYEIWPGQQQDSRLHGCTVEFSHDARICIVKFTLEALLQVREEENIHKRVLCEQAGELSQPLPLRLCPTLQDALERWTLPTPSTLETTSAAVLRSVSKQYDLLK</sequence>
<dbReference type="EMBL" id="MU006216">
    <property type="protein sequence ID" value="KAF2833862.1"/>
    <property type="molecule type" value="Genomic_DNA"/>
</dbReference>
<evidence type="ECO:0000313" key="1">
    <source>
        <dbReference type="EMBL" id="KAF2833862.1"/>
    </source>
</evidence>
<reference evidence="1" key="1">
    <citation type="journal article" date="2020" name="Stud. Mycol.">
        <title>101 Dothideomycetes genomes: a test case for predicting lifestyles and emergence of pathogens.</title>
        <authorList>
            <person name="Haridas S."/>
            <person name="Albert R."/>
            <person name="Binder M."/>
            <person name="Bloem J."/>
            <person name="Labutti K."/>
            <person name="Salamov A."/>
            <person name="Andreopoulos B."/>
            <person name="Baker S."/>
            <person name="Barry K."/>
            <person name="Bills G."/>
            <person name="Bluhm B."/>
            <person name="Cannon C."/>
            <person name="Castanera R."/>
            <person name="Culley D."/>
            <person name="Daum C."/>
            <person name="Ezra D."/>
            <person name="Gonzalez J."/>
            <person name="Henrissat B."/>
            <person name="Kuo A."/>
            <person name="Liang C."/>
            <person name="Lipzen A."/>
            <person name="Lutzoni F."/>
            <person name="Magnuson J."/>
            <person name="Mondo S."/>
            <person name="Nolan M."/>
            <person name="Ohm R."/>
            <person name="Pangilinan J."/>
            <person name="Park H.-J."/>
            <person name="Ramirez L."/>
            <person name="Alfaro M."/>
            <person name="Sun H."/>
            <person name="Tritt A."/>
            <person name="Yoshinaga Y."/>
            <person name="Zwiers L.-H."/>
            <person name="Turgeon B."/>
            <person name="Goodwin S."/>
            <person name="Spatafora J."/>
            <person name="Crous P."/>
            <person name="Grigoriev I."/>
        </authorList>
    </citation>
    <scope>NUCLEOTIDE SEQUENCE</scope>
    <source>
        <strain evidence="1">CBS 113818</strain>
    </source>
</reference>
<evidence type="ECO:0000313" key="2">
    <source>
        <dbReference type="Proteomes" id="UP000799424"/>
    </source>
</evidence>
<organism evidence="1 2">
    <name type="scientific">Ophiobolus disseminans</name>
    <dbReference type="NCBI Taxonomy" id="1469910"/>
    <lineage>
        <taxon>Eukaryota</taxon>
        <taxon>Fungi</taxon>
        <taxon>Dikarya</taxon>
        <taxon>Ascomycota</taxon>
        <taxon>Pezizomycotina</taxon>
        <taxon>Dothideomycetes</taxon>
        <taxon>Pleosporomycetidae</taxon>
        <taxon>Pleosporales</taxon>
        <taxon>Pleosporineae</taxon>
        <taxon>Phaeosphaeriaceae</taxon>
        <taxon>Ophiobolus</taxon>
    </lineage>
</organism>
<gene>
    <name evidence="1" type="ORF">CC86DRAFT_15875</name>
</gene>
<protein>
    <submittedName>
        <fullName evidence="1">Uncharacterized protein</fullName>
    </submittedName>
</protein>
<dbReference type="Proteomes" id="UP000799424">
    <property type="component" value="Unassembled WGS sequence"/>
</dbReference>
<proteinExistence type="predicted"/>